<evidence type="ECO:0000313" key="2">
    <source>
        <dbReference type="Proteomes" id="UP000244892"/>
    </source>
</evidence>
<name>A0A2U8FQ73_9BURK</name>
<proteinExistence type="predicted"/>
<sequence>MNVTINTTPTQQIIAAAVREAEVIDGAGRAIKLRKPGVLAQFRLVEAVGDAAKNAVYMGMCMPLLFVASIDGEDVEPIARKSELEALINRLGEEGVAAIMAKVDEVFGASDPEADKAALKKSQQPPQ</sequence>
<dbReference type="RefSeq" id="WP_109036027.1">
    <property type="nucleotide sequence ID" value="NZ_CP029210.1"/>
</dbReference>
<reference evidence="1 2" key="1">
    <citation type="submission" date="2018-05" db="EMBL/GenBank/DDBJ databases">
        <title>complete genome sequence of Aquabacterium olei NBRC 110486.</title>
        <authorList>
            <person name="Tang B."/>
            <person name="Chang J."/>
            <person name="Zhang L."/>
            <person name="Yang H."/>
        </authorList>
    </citation>
    <scope>NUCLEOTIDE SEQUENCE [LARGE SCALE GENOMIC DNA]</scope>
    <source>
        <strain evidence="1 2">NBRC 110486</strain>
    </source>
</reference>
<protein>
    <submittedName>
        <fullName evidence="1">Uncharacterized protein</fullName>
    </submittedName>
</protein>
<dbReference type="OrthoDB" id="9131432at2"/>
<accession>A0A2U8FQ73</accession>
<keyword evidence="2" id="KW-1185">Reference proteome</keyword>
<dbReference type="Proteomes" id="UP000244892">
    <property type="component" value="Chromosome"/>
</dbReference>
<organism evidence="1 2">
    <name type="scientific">Aquabacterium olei</name>
    <dbReference type="NCBI Taxonomy" id="1296669"/>
    <lineage>
        <taxon>Bacteria</taxon>
        <taxon>Pseudomonadati</taxon>
        <taxon>Pseudomonadota</taxon>
        <taxon>Betaproteobacteria</taxon>
        <taxon>Burkholderiales</taxon>
        <taxon>Aquabacterium</taxon>
    </lineage>
</organism>
<dbReference type="AlphaFoldDB" id="A0A2U8FQ73"/>
<evidence type="ECO:0000313" key="1">
    <source>
        <dbReference type="EMBL" id="AWI53212.1"/>
    </source>
</evidence>
<dbReference type="EMBL" id="CP029210">
    <property type="protein sequence ID" value="AWI53212.1"/>
    <property type="molecule type" value="Genomic_DNA"/>
</dbReference>
<gene>
    <name evidence="1" type="ORF">DEH84_07040</name>
</gene>
<dbReference type="KEGG" id="aon:DEH84_07040"/>